<dbReference type="EMBL" id="UYYB01121137">
    <property type="protein sequence ID" value="VDM83105.1"/>
    <property type="molecule type" value="Genomic_DNA"/>
</dbReference>
<dbReference type="AlphaFoldDB" id="A0A3P7LKG7"/>
<protein>
    <submittedName>
        <fullName evidence="1">Uncharacterized protein</fullName>
    </submittedName>
</protein>
<name>A0A3P7LKG7_STRVU</name>
<evidence type="ECO:0000313" key="2">
    <source>
        <dbReference type="Proteomes" id="UP000270094"/>
    </source>
</evidence>
<reference evidence="1 2" key="1">
    <citation type="submission" date="2018-11" db="EMBL/GenBank/DDBJ databases">
        <authorList>
            <consortium name="Pathogen Informatics"/>
        </authorList>
    </citation>
    <scope>NUCLEOTIDE SEQUENCE [LARGE SCALE GENOMIC DNA]</scope>
</reference>
<sequence length="98" mass="10825">MACLHSPGRPQHCFYPLLPLASVIHDVGIKLRRRRLRGPAITHNQLRIQLVHPCNEHFNSSGAECINITSKLALLVGELPDQEPLLVPAMREAAAFTG</sequence>
<evidence type="ECO:0000313" key="1">
    <source>
        <dbReference type="EMBL" id="VDM83105.1"/>
    </source>
</evidence>
<accession>A0A3P7LKG7</accession>
<proteinExistence type="predicted"/>
<organism evidence="1 2">
    <name type="scientific">Strongylus vulgaris</name>
    <name type="common">Blood worm</name>
    <dbReference type="NCBI Taxonomy" id="40348"/>
    <lineage>
        <taxon>Eukaryota</taxon>
        <taxon>Metazoa</taxon>
        <taxon>Ecdysozoa</taxon>
        <taxon>Nematoda</taxon>
        <taxon>Chromadorea</taxon>
        <taxon>Rhabditida</taxon>
        <taxon>Rhabditina</taxon>
        <taxon>Rhabditomorpha</taxon>
        <taxon>Strongyloidea</taxon>
        <taxon>Strongylidae</taxon>
        <taxon>Strongylus</taxon>
    </lineage>
</organism>
<keyword evidence="2" id="KW-1185">Reference proteome</keyword>
<dbReference type="Proteomes" id="UP000270094">
    <property type="component" value="Unassembled WGS sequence"/>
</dbReference>
<gene>
    <name evidence="1" type="ORF">SVUK_LOCUS18103</name>
</gene>